<dbReference type="PROSITE" id="PS50014">
    <property type="entry name" value="BROMODOMAIN_2"/>
    <property type="match status" value="2"/>
</dbReference>
<dbReference type="OrthoDB" id="2363417at2759"/>
<feature type="compositionally biased region" description="Low complexity" evidence="3">
    <location>
        <begin position="291"/>
        <end position="305"/>
    </location>
</feature>
<dbReference type="InterPro" id="IPR001487">
    <property type="entry name" value="Bromodomain"/>
</dbReference>
<dbReference type="PANTHER" id="PTHR22880">
    <property type="entry name" value="FALZ-RELATED BROMODOMAIN-CONTAINING PROTEINS"/>
    <property type="match status" value="1"/>
</dbReference>
<evidence type="ECO:0000313" key="7">
    <source>
        <dbReference type="Proteomes" id="UP000717996"/>
    </source>
</evidence>
<dbReference type="InterPro" id="IPR036427">
    <property type="entry name" value="Bromodomain-like_sf"/>
</dbReference>
<feature type="domain" description="Bromo" evidence="5">
    <location>
        <begin position="46"/>
        <end position="116"/>
    </location>
</feature>
<dbReference type="PANTHER" id="PTHR22880:SF225">
    <property type="entry name" value="BROMODOMAIN-CONTAINING PROTEIN BET-1-RELATED"/>
    <property type="match status" value="1"/>
</dbReference>
<dbReference type="InterPro" id="IPR011043">
    <property type="entry name" value="Gal_Oxase/kelch_b-propeller"/>
</dbReference>
<dbReference type="Pfam" id="PF24681">
    <property type="entry name" value="Kelch_KLHDC2_KLHL20_DRC7"/>
    <property type="match status" value="1"/>
</dbReference>
<dbReference type="SMART" id="SM00297">
    <property type="entry name" value="BROMO"/>
    <property type="match status" value="2"/>
</dbReference>
<feature type="region of interest" description="Disordered" evidence="3">
    <location>
        <begin position="1"/>
        <end position="33"/>
    </location>
</feature>
<protein>
    <recommendedName>
        <fullName evidence="5">Bromo domain-containing protein</fullName>
    </recommendedName>
</protein>
<dbReference type="PROSITE" id="PS00633">
    <property type="entry name" value="BROMODOMAIN_1"/>
    <property type="match status" value="2"/>
</dbReference>
<dbReference type="GO" id="GO:0006355">
    <property type="term" value="P:regulation of DNA-templated transcription"/>
    <property type="evidence" value="ECO:0007669"/>
    <property type="project" value="TreeGrafter"/>
</dbReference>
<keyword evidence="4" id="KW-0472">Membrane</keyword>
<accession>A0A9P7CCZ2</accession>
<keyword evidence="4" id="KW-1133">Transmembrane helix</keyword>
<dbReference type="EMBL" id="JAANIT010000475">
    <property type="protein sequence ID" value="KAG1547362.1"/>
    <property type="molecule type" value="Genomic_DNA"/>
</dbReference>
<gene>
    <name evidence="6" type="ORF">G6F51_004313</name>
</gene>
<keyword evidence="1 2" id="KW-0103">Bromodomain</keyword>
<evidence type="ECO:0000256" key="1">
    <source>
        <dbReference type="ARBA" id="ARBA00023117"/>
    </source>
</evidence>
<dbReference type="GO" id="GO:0000785">
    <property type="term" value="C:chromatin"/>
    <property type="evidence" value="ECO:0007669"/>
    <property type="project" value="TreeGrafter"/>
</dbReference>
<dbReference type="GO" id="GO:0006338">
    <property type="term" value="P:chromatin remodeling"/>
    <property type="evidence" value="ECO:0007669"/>
    <property type="project" value="TreeGrafter"/>
</dbReference>
<proteinExistence type="predicted"/>
<dbReference type="InterPro" id="IPR018359">
    <property type="entry name" value="Bromodomain_CS"/>
</dbReference>
<dbReference type="GO" id="GO:0005634">
    <property type="term" value="C:nucleus"/>
    <property type="evidence" value="ECO:0007669"/>
    <property type="project" value="TreeGrafter"/>
</dbReference>
<dbReference type="InterPro" id="IPR015915">
    <property type="entry name" value="Kelch-typ_b-propeller"/>
</dbReference>
<dbReference type="Gene3D" id="2.120.10.80">
    <property type="entry name" value="Kelch-type beta propeller"/>
    <property type="match status" value="2"/>
</dbReference>
<name>A0A9P7CCZ2_RHIOR</name>
<feature type="compositionally biased region" description="Basic and acidic residues" evidence="3">
    <location>
        <begin position="20"/>
        <end position="33"/>
    </location>
</feature>
<dbReference type="SUPFAM" id="SSF50965">
    <property type="entry name" value="Galactose oxidase, central domain"/>
    <property type="match status" value="1"/>
</dbReference>
<evidence type="ECO:0000256" key="2">
    <source>
        <dbReference type="PROSITE-ProRule" id="PRU00035"/>
    </source>
</evidence>
<dbReference type="Gene3D" id="1.20.920.10">
    <property type="entry name" value="Bromodomain-like"/>
    <property type="match status" value="2"/>
</dbReference>
<dbReference type="Proteomes" id="UP000717996">
    <property type="component" value="Unassembled WGS sequence"/>
</dbReference>
<feature type="region of interest" description="Disordered" evidence="3">
    <location>
        <begin position="278"/>
        <end position="374"/>
    </location>
</feature>
<dbReference type="Pfam" id="PF00439">
    <property type="entry name" value="Bromodomain"/>
    <property type="match status" value="2"/>
</dbReference>
<evidence type="ECO:0000256" key="4">
    <source>
        <dbReference type="SAM" id="Phobius"/>
    </source>
</evidence>
<feature type="transmembrane region" description="Helical" evidence="4">
    <location>
        <begin position="915"/>
        <end position="938"/>
    </location>
</feature>
<dbReference type="InterPro" id="IPR050935">
    <property type="entry name" value="Bromo_chromatin_reader"/>
</dbReference>
<evidence type="ECO:0000313" key="6">
    <source>
        <dbReference type="EMBL" id="KAG1547362.1"/>
    </source>
</evidence>
<feature type="region of interest" description="Disordered" evidence="3">
    <location>
        <begin position="387"/>
        <end position="456"/>
    </location>
</feature>
<sequence length="1010" mass="115363">MISGIAQKRPYATIAAEESEPPKDRAPEPMSPQDKRLVTGIFKKLWNCPFATPFLQPVDPVYFNIPDYFDIIKHPMDLSTIQKKLDDYHSKEEFIADVELMLNNCYLYNNPTDPVCDTAREFEKMFKKQLIKLRATPPAEKKTPEERIDMSEEERKHIGSVIKEFKKPKHAHLTWPFERPVDAAAWGAADYYDIIKQPMDMATIEEKWKQSKYANEDEFYNDYKLIFENCYKYNPPHHEVHLLGKKFEAAFDKYWNKIHGGSNPVKKPHVEQSVNITPPSIKNEAPINHDTNTVNNNTSQTNSSTANDGRNVLRIKLNIKKPAAEEAKPPPSKPVVKIPGLALSKDPPPSSTPKLALDHQPPPLQLEKKEQRPPIVLQNQDKWLAQAKQRAFEQQQSNKVNDARPLSESPKTPVFDIGELYNKINDEKKARQQQLREERERREREERVRRERERKRYEEQMAKRREFREKMMKKREKDSSQRIQALNKRVVDISAQKMSSHTFELNVLCKDLDWRELNSWQRETVDYRHIPVPAFVRRSHINLQELRSKLLSKSVRLKNAIVYCATVTPNYQSSCVLVQDSIYCYSGGYVAIGSIWHHSTVDEFHFLDLTQTLPVNTDQWSCVPSQANYQTEPSMGSSIALISNTSFVLDGGYSGGNMITNVTKTYDKQNNQWKTIPSRCDSEANIYSGTAVSVPKQGLVYYWGGLYDNYTGDPVMNTTILNIQLMTWSVNSAALPPNAFSRNGHTATLDTDGINIVYIGGMIGSPGQGNISSMKDVLFYNTLDGSWALNQVNTSLNISDRYHHTATALPFSSKILIYGGAMRFSRRAAVAVPDYLYLFDTKSLEYSKIQDQGLYFSGGPRYGHEAILYKNTLIVLFGVNQKGILTNDVRFLSLNNNYTWMDSFNSTDEKLTTPAIIGLSIGLFFAMILIVSVVVFVYKKRRSKRRNSLHLSKDLPTLYQEYTCTPNNQNDSVTLHEKPDEATHESIIAQSPSATDNATITIIKPFTTVS</sequence>
<feature type="domain" description="Bromo" evidence="5">
    <location>
        <begin position="169"/>
        <end position="241"/>
    </location>
</feature>
<reference evidence="6" key="1">
    <citation type="journal article" date="2020" name="Microb. Genom.">
        <title>Genetic diversity of clinical and environmental Mucorales isolates obtained from an investigation of mucormycosis cases among solid organ transplant recipients.</title>
        <authorList>
            <person name="Nguyen M.H."/>
            <person name="Kaul D."/>
            <person name="Muto C."/>
            <person name="Cheng S.J."/>
            <person name="Richter R.A."/>
            <person name="Bruno V.M."/>
            <person name="Liu G."/>
            <person name="Beyhan S."/>
            <person name="Sundermann A.J."/>
            <person name="Mounaud S."/>
            <person name="Pasculle A.W."/>
            <person name="Nierman W.C."/>
            <person name="Driscoll E."/>
            <person name="Cumbie R."/>
            <person name="Clancy C.J."/>
            <person name="Dupont C.L."/>
        </authorList>
    </citation>
    <scope>NUCLEOTIDE SEQUENCE</scope>
    <source>
        <strain evidence="6">GL16</strain>
    </source>
</reference>
<feature type="compositionally biased region" description="Basic and acidic residues" evidence="3">
    <location>
        <begin position="424"/>
        <end position="456"/>
    </location>
</feature>
<comment type="caution">
    <text evidence="6">The sequence shown here is derived from an EMBL/GenBank/DDBJ whole genome shotgun (WGS) entry which is preliminary data.</text>
</comment>
<evidence type="ECO:0000256" key="3">
    <source>
        <dbReference type="SAM" id="MobiDB-lite"/>
    </source>
</evidence>
<dbReference type="PRINTS" id="PR00503">
    <property type="entry name" value="BROMODOMAIN"/>
</dbReference>
<dbReference type="SUPFAM" id="SSF47370">
    <property type="entry name" value="Bromodomain"/>
    <property type="match status" value="2"/>
</dbReference>
<evidence type="ECO:0000259" key="5">
    <source>
        <dbReference type="PROSITE" id="PS50014"/>
    </source>
</evidence>
<dbReference type="AlphaFoldDB" id="A0A9P7CCZ2"/>
<keyword evidence="4" id="KW-0812">Transmembrane</keyword>
<organism evidence="6 7">
    <name type="scientific">Rhizopus oryzae</name>
    <name type="common">Mucormycosis agent</name>
    <name type="synonym">Rhizopus arrhizus var. delemar</name>
    <dbReference type="NCBI Taxonomy" id="64495"/>
    <lineage>
        <taxon>Eukaryota</taxon>
        <taxon>Fungi</taxon>
        <taxon>Fungi incertae sedis</taxon>
        <taxon>Mucoromycota</taxon>
        <taxon>Mucoromycotina</taxon>
        <taxon>Mucoromycetes</taxon>
        <taxon>Mucorales</taxon>
        <taxon>Mucorineae</taxon>
        <taxon>Rhizopodaceae</taxon>
        <taxon>Rhizopus</taxon>
    </lineage>
</organism>